<proteinExistence type="predicted"/>
<name>A0A504Y9H9_FASGI</name>
<dbReference type="GO" id="GO:0006120">
    <property type="term" value="P:mitochondrial electron transport, NADH to ubiquinone"/>
    <property type="evidence" value="ECO:0007669"/>
    <property type="project" value="InterPro"/>
</dbReference>
<dbReference type="EMBL" id="SUNJ01014043">
    <property type="protein sequence ID" value="TPP56815.1"/>
    <property type="molecule type" value="Genomic_DNA"/>
</dbReference>
<reference evidence="2 3" key="1">
    <citation type="submission" date="2019-04" db="EMBL/GenBank/DDBJ databases">
        <title>Annotation for the trematode Fasciola gigantica.</title>
        <authorList>
            <person name="Choi Y.-J."/>
        </authorList>
    </citation>
    <scope>NUCLEOTIDE SEQUENCE [LARGE SCALE GENOMIC DNA]</scope>
    <source>
        <strain evidence="2">Uganda_cow_1</strain>
    </source>
</reference>
<gene>
    <name evidence="2" type="ORF">FGIG_04215</name>
</gene>
<feature type="transmembrane region" description="Helical" evidence="1">
    <location>
        <begin position="26"/>
        <end position="46"/>
    </location>
</feature>
<dbReference type="GO" id="GO:0005743">
    <property type="term" value="C:mitochondrial inner membrane"/>
    <property type="evidence" value="ECO:0007669"/>
    <property type="project" value="InterPro"/>
</dbReference>
<keyword evidence="1" id="KW-0812">Transmembrane</keyword>
<keyword evidence="3" id="KW-1185">Reference proteome</keyword>
<protein>
    <recommendedName>
        <fullName evidence="4">NADH dehydrogenase [ubiquinone] 1 subunit C2</fullName>
    </recommendedName>
</protein>
<sequence length="91" mass="10293">MLGGVLGSFAAGAALAFNFYAGRPLYAQLYRTLLLTGFGYGVGYGIELVHERRKRVHLIAIENYKSLFPERIPVKVSQTYNDVLSEWRPKR</sequence>
<comment type="caution">
    <text evidence="2">The sequence shown here is derived from an EMBL/GenBank/DDBJ whole genome shotgun (WGS) entry which is preliminary data.</text>
</comment>
<keyword evidence="1" id="KW-1133">Transmembrane helix</keyword>
<evidence type="ECO:0000313" key="3">
    <source>
        <dbReference type="Proteomes" id="UP000316759"/>
    </source>
</evidence>
<dbReference type="OrthoDB" id="6329847at2759"/>
<evidence type="ECO:0000256" key="1">
    <source>
        <dbReference type="SAM" id="Phobius"/>
    </source>
</evidence>
<dbReference type="Proteomes" id="UP000316759">
    <property type="component" value="Unassembled WGS sequence"/>
</dbReference>
<evidence type="ECO:0008006" key="4">
    <source>
        <dbReference type="Google" id="ProtNLM"/>
    </source>
</evidence>
<organism evidence="2 3">
    <name type="scientific">Fasciola gigantica</name>
    <name type="common">Giant liver fluke</name>
    <dbReference type="NCBI Taxonomy" id="46835"/>
    <lineage>
        <taxon>Eukaryota</taxon>
        <taxon>Metazoa</taxon>
        <taxon>Spiralia</taxon>
        <taxon>Lophotrochozoa</taxon>
        <taxon>Platyhelminthes</taxon>
        <taxon>Trematoda</taxon>
        <taxon>Digenea</taxon>
        <taxon>Plagiorchiida</taxon>
        <taxon>Echinostomata</taxon>
        <taxon>Echinostomatoidea</taxon>
        <taxon>Fasciolidae</taxon>
        <taxon>Fasciola</taxon>
    </lineage>
</organism>
<evidence type="ECO:0000313" key="2">
    <source>
        <dbReference type="EMBL" id="TPP56815.1"/>
    </source>
</evidence>
<dbReference type="Pfam" id="PF06374">
    <property type="entry name" value="NDUF_C2"/>
    <property type="match status" value="1"/>
</dbReference>
<dbReference type="AlphaFoldDB" id="A0A504Y9H9"/>
<dbReference type="InterPro" id="IPR009423">
    <property type="entry name" value="NDUC2"/>
</dbReference>
<keyword evidence="1" id="KW-0472">Membrane</keyword>
<accession>A0A504Y9H9</accession>